<proteinExistence type="predicted"/>
<keyword evidence="1" id="KW-1133">Transmembrane helix</keyword>
<name>A0A4Y2SEP0_ARAVE</name>
<sequence>MFFPFSWLRASQSCDALQSIARLRQLQVYRITMHKHLFTALLLNALTCIIFKSFIILEQMDLPSDRTTVLEENGVSA</sequence>
<keyword evidence="3" id="KW-1185">Reference proteome</keyword>
<evidence type="ECO:0000313" key="3">
    <source>
        <dbReference type="Proteomes" id="UP000499080"/>
    </source>
</evidence>
<dbReference type="AlphaFoldDB" id="A0A4Y2SEP0"/>
<dbReference type="Proteomes" id="UP000499080">
    <property type="component" value="Unassembled WGS sequence"/>
</dbReference>
<keyword evidence="1" id="KW-0472">Membrane</keyword>
<gene>
    <name evidence="2" type="ORF">AVEN_189009_1</name>
</gene>
<keyword evidence="1" id="KW-0812">Transmembrane</keyword>
<evidence type="ECO:0000313" key="2">
    <source>
        <dbReference type="EMBL" id="GBN86056.1"/>
    </source>
</evidence>
<feature type="transmembrane region" description="Helical" evidence="1">
    <location>
        <begin position="37"/>
        <end position="57"/>
    </location>
</feature>
<comment type="caution">
    <text evidence="2">The sequence shown here is derived from an EMBL/GenBank/DDBJ whole genome shotgun (WGS) entry which is preliminary data.</text>
</comment>
<dbReference type="OrthoDB" id="16753at2759"/>
<protein>
    <submittedName>
        <fullName evidence="2">Uncharacterized protein</fullName>
    </submittedName>
</protein>
<organism evidence="2 3">
    <name type="scientific">Araneus ventricosus</name>
    <name type="common">Orbweaver spider</name>
    <name type="synonym">Epeira ventricosa</name>
    <dbReference type="NCBI Taxonomy" id="182803"/>
    <lineage>
        <taxon>Eukaryota</taxon>
        <taxon>Metazoa</taxon>
        <taxon>Ecdysozoa</taxon>
        <taxon>Arthropoda</taxon>
        <taxon>Chelicerata</taxon>
        <taxon>Arachnida</taxon>
        <taxon>Araneae</taxon>
        <taxon>Araneomorphae</taxon>
        <taxon>Entelegynae</taxon>
        <taxon>Araneoidea</taxon>
        <taxon>Araneidae</taxon>
        <taxon>Araneus</taxon>
    </lineage>
</organism>
<dbReference type="EMBL" id="BGPR01021090">
    <property type="protein sequence ID" value="GBN86056.1"/>
    <property type="molecule type" value="Genomic_DNA"/>
</dbReference>
<accession>A0A4Y2SEP0</accession>
<evidence type="ECO:0000256" key="1">
    <source>
        <dbReference type="SAM" id="Phobius"/>
    </source>
</evidence>
<reference evidence="2 3" key="1">
    <citation type="journal article" date="2019" name="Sci. Rep.">
        <title>Orb-weaving spider Araneus ventricosus genome elucidates the spidroin gene catalogue.</title>
        <authorList>
            <person name="Kono N."/>
            <person name="Nakamura H."/>
            <person name="Ohtoshi R."/>
            <person name="Moran D.A.P."/>
            <person name="Shinohara A."/>
            <person name="Yoshida Y."/>
            <person name="Fujiwara M."/>
            <person name="Mori M."/>
            <person name="Tomita M."/>
            <person name="Arakawa K."/>
        </authorList>
    </citation>
    <scope>NUCLEOTIDE SEQUENCE [LARGE SCALE GENOMIC DNA]</scope>
</reference>